<dbReference type="RefSeq" id="WP_265339311.1">
    <property type="nucleotide sequence ID" value="NZ_JALIQP010000005.1"/>
</dbReference>
<dbReference type="Proteomes" id="UP001595898">
    <property type="component" value="Unassembled WGS sequence"/>
</dbReference>
<dbReference type="EMBL" id="JBHSFA010000009">
    <property type="protein sequence ID" value="MFC4544059.1"/>
    <property type="molecule type" value="Genomic_DNA"/>
</dbReference>
<dbReference type="Gene3D" id="3.40.710.10">
    <property type="entry name" value="DD-peptidase/beta-lactamase superfamily"/>
    <property type="match status" value="1"/>
</dbReference>
<evidence type="ECO:0000313" key="2">
    <source>
        <dbReference type="EMBL" id="MFC4544059.1"/>
    </source>
</evidence>
<evidence type="ECO:0000259" key="1">
    <source>
        <dbReference type="Pfam" id="PF00144"/>
    </source>
</evidence>
<keyword evidence="3" id="KW-1185">Reference proteome</keyword>
<dbReference type="EC" id="3.-.-.-" evidence="2"/>
<dbReference type="InterPro" id="IPR001466">
    <property type="entry name" value="Beta-lactam-related"/>
</dbReference>
<dbReference type="Pfam" id="PF00144">
    <property type="entry name" value="Beta-lactamase"/>
    <property type="match status" value="1"/>
</dbReference>
<accession>A0ABD5PUQ6</accession>
<name>A0ABD5PUQ6_9EURY</name>
<evidence type="ECO:0000313" key="3">
    <source>
        <dbReference type="Proteomes" id="UP001595898"/>
    </source>
</evidence>
<dbReference type="GO" id="GO:0016787">
    <property type="term" value="F:hydrolase activity"/>
    <property type="evidence" value="ECO:0007669"/>
    <property type="project" value="UniProtKB-KW"/>
</dbReference>
<dbReference type="PANTHER" id="PTHR46825">
    <property type="entry name" value="D-ALANYL-D-ALANINE-CARBOXYPEPTIDASE/ENDOPEPTIDASE AMPH"/>
    <property type="match status" value="1"/>
</dbReference>
<dbReference type="SUPFAM" id="SSF56601">
    <property type="entry name" value="beta-lactamase/transpeptidase-like"/>
    <property type="match status" value="1"/>
</dbReference>
<proteinExistence type="predicted"/>
<feature type="domain" description="Beta-lactamase-related" evidence="1">
    <location>
        <begin position="11"/>
        <end position="278"/>
    </location>
</feature>
<dbReference type="InterPro" id="IPR012338">
    <property type="entry name" value="Beta-lactam/transpept-like"/>
</dbReference>
<organism evidence="2 3">
    <name type="scientific">Halosolutus amylolyticus</name>
    <dbReference type="NCBI Taxonomy" id="2932267"/>
    <lineage>
        <taxon>Archaea</taxon>
        <taxon>Methanobacteriati</taxon>
        <taxon>Methanobacteriota</taxon>
        <taxon>Stenosarchaea group</taxon>
        <taxon>Halobacteria</taxon>
        <taxon>Halobacteriales</taxon>
        <taxon>Natrialbaceae</taxon>
        <taxon>Halosolutus</taxon>
    </lineage>
</organism>
<comment type="caution">
    <text evidence="2">The sequence shown here is derived from an EMBL/GenBank/DDBJ whole genome shotgun (WGS) entry which is preliminary data.</text>
</comment>
<gene>
    <name evidence="2" type="ORF">ACFO5R_19200</name>
</gene>
<keyword evidence="2" id="KW-0378">Hydrolase</keyword>
<reference evidence="2 3" key="1">
    <citation type="journal article" date="2019" name="Int. J. Syst. Evol. Microbiol.">
        <title>The Global Catalogue of Microorganisms (GCM) 10K type strain sequencing project: providing services to taxonomists for standard genome sequencing and annotation.</title>
        <authorList>
            <consortium name="The Broad Institute Genomics Platform"/>
            <consortium name="The Broad Institute Genome Sequencing Center for Infectious Disease"/>
            <person name="Wu L."/>
            <person name="Ma J."/>
        </authorList>
    </citation>
    <scope>NUCLEOTIDE SEQUENCE [LARGE SCALE GENOMIC DNA]</scope>
    <source>
        <strain evidence="2 3">WLHS5</strain>
    </source>
</reference>
<protein>
    <submittedName>
        <fullName evidence="2">Serine hydrolase domain-containing protein</fullName>
        <ecNumber evidence="2">3.-.-.-</ecNumber>
    </submittedName>
</protein>
<dbReference type="AlphaFoldDB" id="A0ABD5PUQ6"/>
<dbReference type="InterPro" id="IPR050491">
    <property type="entry name" value="AmpC-like"/>
</dbReference>
<dbReference type="PANTHER" id="PTHR46825:SF7">
    <property type="entry name" value="D-ALANYL-D-ALANINE CARBOXYPEPTIDASE"/>
    <property type="match status" value="1"/>
</dbReference>
<sequence length="297" mass="33589">MRLQAREDVNGSVTKFFTATFVLHHVQRGSISLAETIDEWFDLEYAENVSVRMLLNHTSGVPSYTEDARWLSRSFGQPVRRWQPEELVDVIRDKPLKFDPGSDHEYSNTNHVLLGLILERETNTSYQELVRSLVRDEFDYDRTYYLDYPDDAPIANGYDESIIGFGRWNLTGFRRSLETGGYAAGGILSTAPDVARFVRSVFTGTVLGDDVLREMQTFVDAPDEDVPEQQGYGLGIRHLQIDGEDVFGHTGTIPGYSAIAMHHENPQYTIAVLSNVSTIDQAAVYSSLQEVLFEEVY</sequence>